<evidence type="ECO:0000256" key="10">
    <source>
        <dbReference type="ARBA" id="ARBA00049986"/>
    </source>
</evidence>
<evidence type="ECO:0000259" key="12">
    <source>
        <dbReference type="Pfam" id="PF15867"/>
    </source>
</evidence>
<dbReference type="AlphaFoldDB" id="A0A0L8G7K4"/>
<dbReference type="Pfam" id="PF15867">
    <property type="entry name" value="Dynein_attach_N"/>
    <property type="match status" value="1"/>
</dbReference>
<feature type="domain" description="RNA-polymerase II-associated protein 3-like C-terminal" evidence="11">
    <location>
        <begin position="103"/>
        <end position="191"/>
    </location>
</feature>
<dbReference type="OMA" id="YRNWRRH"/>
<keyword evidence="7" id="KW-0282">Flagellum</keyword>
<evidence type="ECO:0000256" key="7">
    <source>
        <dbReference type="ARBA" id="ARBA00022846"/>
    </source>
</evidence>
<keyword evidence="8" id="KW-0969">Cilium</keyword>
<dbReference type="GO" id="GO:0007368">
    <property type="term" value="P:determination of left/right symmetry"/>
    <property type="evidence" value="ECO:0007669"/>
    <property type="project" value="TreeGrafter"/>
</dbReference>
<evidence type="ECO:0000256" key="3">
    <source>
        <dbReference type="ARBA" id="ARBA00004496"/>
    </source>
</evidence>
<evidence type="ECO:0000256" key="2">
    <source>
        <dbReference type="ARBA" id="ARBA00004230"/>
    </source>
</evidence>
<dbReference type="GO" id="GO:0036159">
    <property type="term" value="P:inner dynein arm assembly"/>
    <property type="evidence" value="ECO:0007669"/>
    <property type="project" value="TreeGrafter"/>
</dbReference>
<dbReference type="InterPro" id="IPR025986">
    <property type="entry name" value="RPAP3-like_C"/>
</dbReference>
<comment type="subcellular location">
    <subcellularLocation>
        <location evidence="2">Cell projection</location>
        <location evidence="2">Cilium</location>
        <location evidence="2">Flagellum</location>
    </subcellularLocation>
    <subcellularLocation>
        <location evidence="3">Cytoplasm</location>
    </subcellularLocation>
</comment>
<dbReference type="PANTHER" id="PTHR28572:SF1">
    <property type="entry name" value="COILED-COIL DOMAIN-CONTAINING PROTEIN 103"/>
    <property type="match status" value="1"/>
</dbReference>
<evidence type="ECO:0000259" key="11">
    <source>
        <dbReference type="Pfam" id="PF13877"/>
    </source>
</evidence>
<dbReference type="InterPro" id="IPR031733">
    <property type="entry name" value="Dynein_attach_N"/>
</dbReference>
<dbReference type="KEGG" id="obi:106878686"/>
<dbReference type="STRING" id="37653.A0A0L8G7K4"/>
<evidence type="ECO:0000256" key="6">
    <source>
        <dbReference type="ARBA" id="ARBA00022794"/>
    </source>
</evidence>
<protein>
    <recommendedName>
        <fullName evidence="14">Coiled-coil domain-containing protein 103</fullName>
    </recommendedName>
</protein>
<evidence type="ECO:0000256" key="8">
    <source>
        <dbReference type="ARBA" id="ARBA00023069"/>
    </source>
</evidence>
<keyword evidence="6" id="KW-0970">Cilium biogenesis/degradation</keyword>
<gene>
    <name evidence="13" type="ORF">OCBIM_22038820mg</name>
</gene>
<evidence type="ECO:0000256" key="4">
    <source>
        <dbReference type="ARBA" id="ARBA00011738"/>
    </source>
</evidence>
<dbReference type="Pfam" id="PF13877">
    <property type="entry name" value="RPAP3_C"/>
    <property type="match status" value="1"/>
</dbReference>
<evidence type="ECO:0008006" key="14">
    <source>
        <dbReference type="Google" id="ProtNLM"/>
    </source>
</evidence>
<reference evidence="13" key="1">
    <citation type="submission" date="2015-07" db="EMBL/GenBank/DDBJ databases">
        <title>MeaNS - Measles Nucleotide Surveillance Program.</title>
        <authorList>
            <person name="Tran T."/>
            <person name="Druce J."/>
        </authorList>
    </citation>
    <scope>NUCLEOTIDE SEQUENCE</scope>
    <source>
        <strain evidence="13">UCB-OBI-ISO-001</strain>
        <tissue evidence="13">Gonad</tissue>
    </source>
</reference>
<accession>A0A0L8G7K4</accession>
<evidence type="ECO:0000313" key="13">
    <source>
        <dbReference type="EMBL" id="KOF72834.1"/>
    </source>
</evidence>
<dbReference type="GO" id="GO:0003351">
    <property type="term" value="P:epithelial cilium movement involved in extracellular fluid movement"/>
    <property type="evidence" value="ECO:0007669"/>
    <property type="project" value="TreeGrafter"/>
</dbReference>
<dbReference type="GO" id="GO:0005576">
    <property type="term" value="C:extracellular region"/>
    <property type="evidence" value="ECO:0007669"/>
    <property type="project" value="GOC"/>
</dbReference>
<evidence type="ECO:0000256" key="5">
    <source>
        <dbReference type="ARBA" id="ARBA00022490"/>
    </source>
</evidence>
<comment type="function">
    <text evidence="1">Dynein-attachment factor required for cilia motility.</text>
</comment>
<dbReference type="EMBL" id="KQ423474">
    <property type="protein sequence ID" value="KOF72834.1"/>
    <property type="molecule type" value="Genomic_DNA"/>
</dbReference>
<keyword evidence="9" id="KW-0966">Cell projection</keyword>
<sequence length="229" mass="26873">MTSYDADNLDFKSLDKELKTAVELDEKYWRENDAKFRAVRQKVASYEEFRDIVEASHLKPLGKEDKIQEKFKQPWNTIATSCNSQQAATTCEKTETQVPIKIPKTSHEFVREWCRHKNSKQSQYEMLMLITTEQLAVQFKTEIPNGLLGEILCVLEEYYSKENYLAIIEILDILSQSSRFSLCLQFMNANELKECHNLFKKLSSDISQKDDIESKERFQVLKKKYSIDE</sequence>
<keyword evidence="5" id="KW-0963">Cytoplasm</keyword>
<dbReference type="GO" id="GO:0036157">
    <property type="term" value="C:outer dynein arm"/>
    <property type="evidence" value="ECO:0007669"/>
    <property type="project" value="InterPro"/>
</dbReference>
<feature type="domain" description="Dynein attachment factor N-terminal" evidence="12">
    <location>
        <begin position="9"/>
        <end position="76"/>
    </location>
</feature>
<dbReference type="OrthoDB" id="447931at2759"/>
<dbReference type="GO" id="GO:0031514">
    <property type="term" value="C:motile cilium"/>
    <property type="evidence" value="ECO:0007669"/>
    <property type="project" value="UniProtKB-SubCell"/>
</dbReference>
<organism evidence="13">
    <name type="scientific">Octopus bimaculoides</name>
    <name type="common">California two-spotted octopus</name>
    <dbReference type="NCBI Taxonomy" id="37653"/>
    <lineage>
        <taxon>Eukaryota</taxon>
        <taxon>Metazoa</taxon>
        <taxon>Spiralia</taxon>
        <taxon>Lophotrochozoa</taxon>
        <taxon>Mollusca</taxon>
        <taxon>Cephalopoda</taxon>
        <taxon>Coleoidea</taxon>
        <taxon>Octopodiformes</taxon>
        <taxon>Octopoda</taxon>
        <taxon>Incirrata</taxon>
        <taxon>Octopodidae</taxon>
        <taxon>Octopus</taxon>
    </lineage>
</organism>
<name>A0A0L8G7K4_OCTBM</name>
<evidence type="ECO:0000256" key="1">
    <source>
        <dbReference type="ARBA" id="ARBA00004048"/>
    </source>
</evidence>
<proteinExistence type="inferred from homology"/>
<evidence type="ECO:0000256" key="9">
    <source>
        <dbReference type="ARBA" id="ARBA00023273"/>
    </source>
</evidence>
<dbReference type="InterPro" id="IPR042422">
    <property type="entry name" value="CC103"/>
</dbReference>
<comment type="similarity">
    <text evidence="10">Belongs to the DNAAF19/PR46b family.</text>
</comment>
<comment type="subunit">
    <text evidence="4">Homodimer.</text>
</comment>
<dbReference type="PANTHER" id="PTHR28572">
    <property type="entry name" value="COILED-COIL DOMAIN-CONTAINING PROTEIN 103"/>
    <property type="match status" value="1"/>
</dbReference>